<dbReference type="InterPro" id="IPR045851">
    <property type="entry name" value="AMP-bd_C_sf"/>
</dbReference>
<dbReference type="InterPro" id="IPR000067">
    <property type="entry name" value="FlgMring_FliF"/>
</dbReference>
<feature type="compositionally biased region" description="Low complexity" evidence="10">
    <location>
        <begin position="298"/>
        <end position="313"/>
    </location>
</feature>
<evidence type="ECO:0000313" key="17">
    <source>
        <dbReference type="Proteomes" id="UP000324896"/>
    </source>
</evidence>
<dbReference type="RefSeq" id="WP_133618020.1">
    <property type="nucleotide sequence ID" value="NZ_FMYT01000027.1"/>
</dbReference>
<reference evidence="15 16" key="2">
    <citation type="submission" date="2019-03" db="EMBL/GenBank/DDBJ databases">
        <title>Deep subsurface shale carbon reservoir microbial communities from Ohio and West Virginia, USA.</title>
        <authorList>
            <person name="Wrighton K."/>
        </authorList>
    </citation>
    <scope>NUCLEOTIDE SEQUENCE [LARGE SCALE GENOMIC DNA]</scope>
    <source>
        <strain evidence="15 16">UTICA-S4D12</strain>
    </source>
</reference>
<dbReference type="PANTHER" id="PTHR30046:SF0">
    <property type="entry name" value="FLAGELLAR M-RING PROTEIN"/>
    <property type="match status" value="1"/>
</dbReference>
<keyword evidence="5 11" id="KW-0812">Transmembrane</keyword>
<comment type="subcellular location">
    <subcellularLocation>
        <location evidence="1 9">Bacterial flagellum basal body</location>
    </subcellularLocation>
    <subcellularLocation>
        <location evidence="2">Cell membrane</location>
        <topology evidence="2">Multi-pass membrane protein</topology>
    </subcellularLocation>
</comment>
<dbReference type="InterPro" id="IPR043427">
    <property type="entry name" value="YscJ/FliF"/>
</dbReference>
<keyword evidence="14" id="KW-0966">Cell projection</keyword>
<dbReference type="Proteomes" id="UP000295758">
    <property type="component" value="Unassembled WGS sequence"/>
</dbReference>
<dbReference type="GO" id="GO:0009431">
    <property type="term" value="C:bacterial-type flagellum basal body, MS ring"/>
    <property type="evidence" value="ECO:0007669"/>
    <property type="project" value="InterPro"/>
</dbReference>
<gene>
    <name evidence="15" type="ORF">BY453_102173</name>
    <name evidence="14" type="ORF">SAMN04488597_12727</name>
</gene>
<comment type="function">
    <text evidence="9">The M ring may be actively involved in energy transduction.</text>
</comment>
<evidence type="ECO:0000313" key="14">
    <source>
        <dbReference type="EMBL" id="SDD11377.1"/>
    </source>
</evidence>
<evidence type="ECO:0000259" key="12">
    <source>
        <dbReference type="Pfam" id="PF01514"/>
    </source>
</evidence>
<sequence length="514" mass="57131">MAEIFAKYKEELSTLWKKLNKTIQLLIILLTVLMSLVFAYLIFRGSSVNYQPLYADLSTSDSAAIVERLEENGVKYKLGGQGNTILVPEDDIYRLRLNLAAAGLPDQGVVGFEIFDQSSFGTTEFERKVNYYRALGGELGRSVQSISGISYSKVQITPPQESLFLAEERSATASVLVELEPGFRMSQSQIEAVRNLVASGVQDLPLEEVTIVDTNGNLLSNNNSAAGEGVNPQNFVFRKEFEASLKNDLNSLLTRVLGPNNFVVEVYADLNFDQRQAESKTYTPIVDENGIVRSEEVSTQSQQGSSGAQGVPGTDTNIPQYQAGAEAESETYESENRITNYEINERIEQHVYAPGDVEKLSVSVMVDQTTDEERLAQIRSAVAAAIGYDQDRGDILNIAAVNFDNSLQEEAEAARESQAAAERRRMYIYGALIAFVLLISAGLIIYLVRRNGIQTQSGTNLDMSVEDNEDELESLFQPDREQRKEAHMKRELEQMIHSDPENAAKLIRSWLLDE</sequence>
<dbReference type="EMBL" id="FMYT01000027">
    <property type="protein sequence ID" value="SDD11377.1"/>
    <property type="molecule type" value="Genomic_DNA"/>
</dbReference>
<dbReference type="InterPro" id="IPR013556">
    <property type="entry name" value="Flag_M-ring_C"/>
</dbReference>
<dbReference type="PANTHER" id="PTHR30046">
    <property type="entry name" value="FLAGELLAR M-RING PROTEIN"/>
    <property type="match status" value="1"/>
</dbReference>
<evidence type="ECO:0000256" key="11">
    <source>
        <dbReference type="SAM" id="Phobius"/>
    </source>
</evidence>
<evidence type="ECO:0000256" key="4">
    <source>
        <dbReference type="ARBA" id="ARBA00022475"/>
    </source>
</evidence>
<dbReference type="Proteomes" id="UP000324896">
    <property type="component" value="Unassembled WGS sequence"/>
</dbReference>
<evidence type="ECO:0000256" key="1">
    <source>
        <dbReference type="ARBA" id="ARBA00004117"/>
    </source>
</evidence>
<name>A0A1G6S5F7_9FIRM</name>
<dbReference type="Pfam" id="PF08345">
    <property type="entry name" value="YscJ_FliF_C"/>
    <property type="match status" value="1"/>
</dbReference>
<feature type="domain" description="Flagellar M-ring N-terminal" evidence="12">
    <location>
        <begin position="47"/>
        <end position="220"/>
    </location>
</feature>
<evidence type="ECO:0000256" key="3">
    <source>
        <dbReference type="ARBA" id="ARBA00007971"/>
    </source>
</evidence>
<evidence type="ECO:0000256" key="8">
    <source>
        <dbReference type="ARBA" id="ARBA00023143"/>
    </source>
</evidence>
<proteinExistence type="inferred from homology"/>
<feature type="transmembrane region" description="Helical" evidence="11">
    <location>
        <begin position="23"/>
        <end position="43"/>
    </location>
</feature>
<evidence type="ECO:0000313" key="16">
    <source>
        <dbReference type="Proteomes" id="UP000295758"/>
    </source>
</evidence>
<feature type="transmembrane region" description="Helical" evidence="11">
    <location>
        <begin position="426"/>
        <end position="448"/>
    </location>
</feature>
<keyword evidence="7 11" id="KW-0472">Membrane</keyword>
<keyword evidence="14" id="KW-0969">Cilium</keyword>
<organism evidence="14 17">
    <name type="scientific">Halanaerobium congolense</name>
    <dbReference type="NCBI Taxonomy" id="54121"/>
    <lineage>
        <taxon>Bacteria</taxon>
        <taxon>Bacillati</taxon>
        <taxon>Bacillota</taxon>
        <taxon>Clostridia</taxon>
        <taxon>Halanaerobiales</taxon>
        <taxon>Halanaerobiaceae</taxon>
        <taxon>Halanaerobium</taxon>
    </lineage>
</organism>
<dbReference type="PRINTS" id="PR01009">
    <property type="entry name" value="FLGMRINGFLIF"/>
</dbReference>
<evidence type="ECO:0000256" key="7">
    <source>
        <dbReference type="ARBA" id="ARBA00023136"/>
    </source>
</evidence>
<dbReference type="InterPro" id="IPR006182">
    <property type="entry name" value="FliF_N_dom"/>
</dbReference>
<evidence type="ECO:0000313" key="15">
    <source>
        <dbReference type="EMBL" id="TDS34736.1"/>
    </source>
</evidence>
<dbReference type="GO" id="GO:0005886">
    <property type="term" value="C:plasma membrane"/>
    <property type="evidence" value="ECO:0007669"/>
    <property type="project" value="UniProtKB-SubCell"/>
</dbReference>
<dbReference type="Gene3D" id="3.30.300.30">
    <property type="match status" value="1"/>
</dbReference>
<keyword evidence="4" id="KW-1003">Cell membrane</keyword>
<comment type="similarity">
    <text evidence="3 9">Belongs to the FliF family.</text>
</comment>
<dbReference type="PIRSF" id="PIRSF004862">
    <property type="entry name" value="FliF"/>
    <property type="match status" value="1"/>
</dbReference>
<dbReference type="EMBL" id="SOAA01000002">
    <property type="protein sequence ID" value="TDS34736.1"/>
    <property type="molecule type" value="Genomic_DNA"/>
</dbReference>
<keyword evidence="8 9" id="KW-0975">Bacterial flagellum</keyword>
<feature type="region of interest" description="Disordered" evidence="10">
    <location>
        <begin position="295"/>
        <end position="316"/>
    </location>
</feature>
<keyword evidence="14" id="KW-0282">Flagellum</keyword>
<evidence type="ECO:0000256" key="10">
    <source>
        <dbReference type="SAM" id="MobiDB-lite"/>
    </source>
</evidence>
<dbReference type="Pfam" id="PF01514">
    <property type="entry name" value="YscJ_FliF"/>
    <property type="match status" value="1"/>
</dbReference>
<reference evidence="14 17" key="1">
    <citation type="submission" date="2016-10" db="EMBL/GenBank/DDBJ databases">
        <authorList>
            <person name="Varghese N."/>
            <person name="Submissions S."/>
        </authorList>
    </citation>
    <scope>NUCLEOTIDE SEQUENCE [LARGE SCALE GENOMIC DNA]</scope>
    <source>
        <strain evidence="14 17">WG10</strain>
    </source>
</reference>
<dbReference type="GO" id="GO:0003774">
    <property type="term" value="F:cytoskeletal motor activity"/>
    <property type="evidence" value="ECO:0007669"/>
    <property type="project" value="InterPro"/>
</dbReference>
<evidence type="ECO:0000256" key="5">
    <source>
        <dbReference type="ARBA" id="ARBA00022692"/>
    </source>
</evidence>
<feature type="domain" description="Flagellar M-ring C-terminal" evidence="13">
    <location>
        <begin position="253"/>
        <end position="403"/>
    </location>
</feature>
<dbReference type="NCBIfam" id="TIGR00206">
    <property type="entry name" value="fliF"/>
    <property type="match status" value="1"/>
</dbReference>
<evidence type="ECO:0000256" key="2">
    <source>
        <dbReference type="ARBA" id="ARBA00004651"/>
    </source>
</evidence>
<evidence type="ECO:0000256" key="6">
    <source>
        <dbReference type="ARBA" id="ARBA00022989"/>
    </source>
</evidence>
<dbReference type="AlphaFoldDB" id="A0A1G6S5F7"/>
<keyword evidence="6 11" id="KW-1133">Transmembrane helix</keyword>
<accession>A0A1G6S5F7</accession>
<protein>
    <recommendedName>
        <fullName evidence="9">Flagellar M-ring protein</fullName>
    </recommendedName>
</protein>
<dbReference type="GO" id="GO:0071973">
    <property type="term" value="P:bacterial-type flagellum-dependent cell motility"/>
    <property type="evidence" value="ECO:0007669"/>
    <property type="project" value="InterPro"/>
</dbReference>
<evidence type="ECO:0000259" key="13">
    <source>
        <dbReference type="Pfam" id="PF08345"/>
    </source>
</evidence>
<evidence type="ECO:0000256" key="9">
    <source>
        <dbReference type="PIRNR" id="PIRNR004862"/>
    </source>
</evidence>